<comment type="caution">
    <text evidence="1">The sequence shown here is derived from an EMBL/GenBank/DDBJ whole genome shotgun (WGS) entry which is preliminary data.</text>
</comment>
<dbReference type="EMBL" id="CM056792">
    <property type="protein sequence ID" value="KAJ8722174.1"/>
    <property type="molecule type" value="Genomic_DNA"/>
</dbReference>
<reference evidence="1" key="1">
    <citation type="submission" date="2023-03" db="EMBL/GenBank/DDBJ databases">
        <title>Chromosome-level genomes of two armyworms, Mythimna separata and Mythimna loreyi, provide insights into the biosynthesis and reception of sex pheromones.</title>
        <authorList>
            <person name="Zhao H."/>
        </authorList>
    </citation>
    <scope>NUCLEOTIDE SEQUENCE</scope>
    <source>
        <strain evidence="1">BeijingLab</strain>
    </source>
</reference>
<accession>A0ACC2QPN8</accession>
<gene>
    <name evidence="1" type="ORF">PYW08_004576</name>
</gene>
<name>A0ACC2QPN8_9NEOP</name>
<protein>
    <submittedName>
        <fullName evidence="1">Uncharacterized protein</fullName>
    </submittedName>
</protein>
<evidence type="ECO:0000313" key="1">
    <source>
        <dbReference type="EMBL" id="KAJ8722174.1"/>
    </source>
</evidence>
<evidence type="ECO:0000313" key="2">
    <source>
        <dbReference type="Proteomes" id="UP001231649"/>
    </source>
</evidence>
<sequence>MSLSKILTKYSNNSGALVYVNTYDFPVGKTIAAADDEFLYIITFEDSKNLEKHFETLSKELSCKFIESENKVLQKLKTELSDYFDCKLKKFTVPIKTFGSDFQKDVWNKLLELPYGSTQTYGDLAKAMGRPASHSRAVGAACGANSLPIVVPCHRIVASGSKGGYSSGVDRKSKLIELEKSFR</sequence>
<dbReference type="Proteomes" id="UP001231649">
    <property type="component" value="Chromosome 16"/>
</dbReference>
<organism evidence="1 2">
    <name type="scientific">Mythimna loreyi</name>
    <dbReference type="NCBI Taxonomy" id="667449"/>
    <lineage>
        <taxon>Eukaryota</taxon>
        <taxon>Metazoa</taxon>
        <taxon>Ecdysozoa</taxon>
        <taxon>Arthropoda</taxon>
        <taxon>Hexapoda</taxon>
        <taxon>Insecta</taxon>
        <taxon>Pterygota</taxon>
        <taxon>Neoptera</taxon>
        <taxon>Endopterygota</taxon>
        <taxon>Lepidoptera</taxon>
        <taxon>Glossata</taxon>
        <taxon>Ditrysia</taxon>
        <taxon>Noctuoidea</taxon>
        <taxon>Noctuidae</taxon>
        <taxon>Noctuinae</taxon>
        <taxon>Hadenini</taxon>
        <taxon>Mythimna</taxon>
    </lineage>
</organism>
<proteinExistence type="predicted"/>
<keyword evidence="2" id="KW-1185">Reference proteome</keyword>